<keyword evidence="3" id="KW-0813">Transport</keyword>
<dbReference type="InterPro" id="IPR050095">
    <property type="entry name" value="ECF_ABC_transporter_ATP-bd"/>
</dbReference>
<dbReference type="SUPFAM" id="SSF52540">
    <property type="entry name" value="P-loop containing nucleoside triphosphate hydrolases"/>
    <property type="match status" value="2"/>
</dbReference>
<sequence>MEILSMENVGFTYPDSNEEVLKSINFTIHKGDFIVLCGSSGSGKSTLLRLIKHDLAPHGDLQGDIYYKEKRLEDHSPIRRAKEIGMVFQDPENQIVMDTVMNELLFGLENMGYSTPEMNKKIAEMTQFFGLNGLLKKKTDELSGGEKQLVNLVSVLLLDPDIILLDEPTSQLDPIAAKEFIYTLERLNDEFGITVLIVEHRLEDLFTVAEYVMVMDEGRISYIDMPEEVVKKLINHPTLSRFLPSASRIFLNFSESNESKQIPITVKEAQGWLETQVIHPSKTMEKTRDVNKNILKLKEIDFQYVKRVPPVLHNLSLNVCKGEWHAILGANGTGKSTLLKIIAGLLKHQHGSIKYDGKKIKNNYHEIVSYLPQNPALYFVQDTLMKEYRMLARHFQIENANEKISQLLNQFQIYDLKDRHPHDLSGGQLQKAALIGTLLTQPAILLIDEPTKGLDPESKSRLAEVLRTLIKDGLTIVMVTHDVEFAASYSSRSSLLFQGQITTTEDTRKFFKENMYYTTTVNRITRKSNAPSVITIEEANEKWHVQKDY</sequence>
<evidence type="ECO:0000256" key="1">
    <source>
        <dbReference type="ARBA" id="ARBA00004202"/>
    </source>
</evidence>
<comment type="similarity">
    <text evidence="2">Belongs to the ABC transporter superfamily.</text>
</comment>
<dbReference type="Proteomes" id="UP001500740">
    <property type="component" value="Unassembled WGS sequence"/>
</dbReference>
<dbReference type="RefSeq" id="WP_343784665.1">
    <property type="nucleotide sequence ID" value="NZ_BAAACZ010000029.1"/>
</dbReference>
<evidence type="ECO:0000256" key="5">
    <source>
        <dbReference type="ARBA" id="ARBA00022741"/>
    </source>
</evidence>
<dbReference type="InterPro" id="IPR003593">
    <property type="entry name" value="AAA+_ATPase"/>
</dbReference>
<dbReference type="InterPro" id="IPR003439">
    <property type="entry name" value="ABC_transporter-like_ATP-bd"/>
</dbReference>
<keyword evidence="6 10" id="KW-0067">ATP-binding</keyword>
<evidence type="ECO:0000313" key="10">
    <source>
        <dbReference type="EMBL" id="GAA0470688.1"/>
    </source>
</evidence>
<evidence type="ECO:0000259" key="9">
    <source>
        <dbReference type="PROSITE" id="PS50893"/>
    </source>
</evidence>
<dbReference type="NCBIfam" id="NF010167">
    <property type="entry name" value="PRK13648.1"/>
    <property type="match status" value="2"/>
</dbReference>
<keyword evidence="11" id="KW-1185">Reference proteome</keyword>
<evidence type="ECO:0000313" key="11">
    <source>
        <dbReference type="Proteomes" id="UP001500740"/>
    </source>
</evidence>
<evidence type="ECO:0000256" key="2">
    <source>
        <dbReference type="ARBA" id="ARBA00005417"/>
    </source>
</evidence>
<dbReference type="EMBL" id="BAAACZ010000029">
    <property type="protein sequence ID" value="GAA0470688.1"/>
    <property type="molecule type" value="Genomic_DNA"/>
</dbReference>
<feature type="domain" description="ABC transporter" evidence="9">
    <location>
        <begin position="295"/>
        <end position="523"/>
    </location>
</feature>
<dbReference type="InterPro" id="IPR027417">
    <property type="entry name" value="P-loop_NTPase"/>
</dbReference>
<organism evidence="10 11">
    <name type="scientific">Alkalibacillus silvisoli</name>
    <dbReference type="NCBI Taxonomy" id="392823"/>
    <lineage>
        <taxon>Bacteria</taxon>
        <taxon>Bacillati</taxon>
        <taxon>Bacillota</taxon>
        <taxon>Bacilli</taxon>
        <taxon>Bacillales</taxon>
        <taxon>Bacillaceae</taxon>
        <taxon>Alkalibacillus</taxon>
    </lineage>
</organism>
<keyword evidence="7" id="KW-1278">Translocase</keyword>
<evidence type="ECO:0000256" key="8">
    <source>
        <dbReference type="ARBA" id="ARBA00023136"/>
    </source>
</evidence>
<name>A0ABN1A933_9BACI</name>
<dbReference type="PANTHER" id="PTHR43553:SF27">
    <property type="entry name" value="ENERGY-COUPLING FACTOR TRANSPORTER ATP-BINDING PROTEIN ECFA2"/>
    <property type="match status" value="1"/>
</dbReference>
<dbReference type="Pfam" id="PF00005">
    <property type="entry name" value="ABC_tran"/>
    <property type="match status" value="2"/>
</dbReference>
<keyword evidence="8" id="KW-0472">Membrane</keyword>
<comment type="caution">
    <text evidence="10">The sequence shown here is derived from an EMBL/GenBank/DDBJ whole genome shotgun (WGS) entry which is preliminary data.</text>
</comment>
<dbReference type="PROSITE" id="PS00211">
    <property type="entry name" value="ABC_TRANSPORTER_1"/>
    <property type="match status" value="2"/>
</dbReference>
<reference evidence="10 11" key="1">
    <citation type="journal article" date="2019" name="Int. J. Syst. Evol. Microbiol.">
        <title>The Global Catalogue of Microorganisms (GCM) 10K type strain sequencing project: providing services to taxonomists for standard genome sequencing and annotation.</title>
        <authorList>
            <consortium name="The Broad Institute Genomics Platform"/>
            <consortium name="The Broad Institute Genome Sequencing Center for Infectious Disease"/>
            <person name="Wu L."/>
            <person name="Ma J."/>
        </authorList>
    </citation>
    <scope>NUCLEOTIDE SEQUENCE [LARGE SCALE GENOMIC DNA]</scope>
    <source>
        <strain evidence="10 11">JCM 14193</strain>
    </source>
</reference>
<dbReference type="PANTHER" id="PTHR43553">
    <property type="entry name" value="HEAVY METAL TRANSPORTER"/>
    <property type="match status" value="1"/>
</dbReference>
<dbReference type="GO" id="GO:0005524">
    <property type="term" value="F:ATP binding"/>
    <property type="evidence" value="ECO:0007669"/>
    <property type="project" value="UniProtKB-KW"/>
</dbReference>
<dbReference type="InterPro" id="IPR017871">
    <property type="entry name" value="ABC_transporter-like_CS"/>
</dbReference>
<evidence type="ECO:0000256" key="7">
    <source>
        <dbReference type="ARBA" id="ARBA00022967"/>
    </source>
</evidence>
<evidence type="ECO:0000256" key="6">
    <source>
        <dbReference type="ARBA" id="ARBA00022840"/>
    </source>
</evidence>
<evidence type="ECO:0000256" key="4">
    <source>
        <dbReference type="ARBA" id="ARBA00022475"/>
    </source>
</evidence>
<feature type="domain" description="ABC transporter" evidence="9">
    <location>
        <begin position="4"/>
        <end position="242"/>
    </location>
</feature>
<accession>A0ABN1A933</accession>
<dbReference type="InterPro" id="IPR015856">
    <property type="entry name" value="ABC_transpr_CbiO/EcfA_su"/>
</dbReference>
<protein>
    <submittedName>
        <fullName evidence="10">Energy-coupling factor ABC transporter ATP-binding protein</fullName>
    </submittedName>
</protein>
<dbReference type="SMART" id="SM00382">
    <property type="entry name" value="AAA"/>
    <property type="match status" value="2"/>
</dbReference>
<evidence type="ECO:0000256" key="3">
    <source>
        <dbReference type="ARBA" id="ARBA00022448"/>
    </source>
</evidence>
<dbReference type="PROSITE" id="PS50893">
    <property type="entry name" value="ABC_TRANSPORTER_2"/>
    <property type="match status" value="2"/>
</dbReference>
<keyword evidence="4" id="KW-1003">Cell membrane</keyword>
<keyword evidence="5" id="KW-0547">Nucleotide-binding</keyword>
<proteinExistence type="inferred from homology"/>
<dbReference type="Gene3D" id="3.40.50.300">
    <property type="entry name" value="P-loop containing nucleotide triphosphate hydrolases"/>
    <property type="match status" value="2"/>
</dbReference>
<comment type="subcellular location">
    <subcellularLocation>
        <location evidence="1">Cell membrane</location>
        <topology evidence="1">Peripheral membrane protein</topology>
    </subcellularLocation>
</comment>
<gene>
    <name evidence="10" type="ORF">GCM10008935_28240</name>
</gene>
<dbReference type="CDD" id="cd03225">
    <property type="entry name" value="ABC_cobalt_CbiO_domain1"/>
    <property type="match status" value="2"/>
</dbReference>